<name>A0A7D5BNM5_9VIRU</name>
<keyword evidence="4" id="KW-0472">Membrane</keyword>
<dbReference type="PANTHER" id="PTHR34456">
    <property type="entry name" value="MITOVIRUS RNA-DEPENDENT RNA POLYMERASE"/>
    <property type="match status" value="1"/>
</dbReference>
<sequence length="719" mass="82754">MNFFTSSNLKKSRTIKQWISLREFRSYIVITYWLLGIKDISKSLIQFGDRIQILINKSGFNFAHLYLKECMRLTIRVLAGQPDKCMKIHVKVDVNGLPKILPYNLRKILLLKGGNLQSYRRKLIGILTLLSIFRVFPTSPKVKMNTITDEFKGSIRTFDKSIVISALKDMGFNRKSLTGRYNTSLIGGEAAGPNSRKSAWGSLIDALAFIHNPRPIFEFCLRTKSYWVICWLSIILMICGPLYYIIILLNKRKAILGRLSVVFDQAGKARVVAITNYWIQMCLFPLHKKLFSLLKRIDMDGTFDQEKPLKRLIFLHKMNSLMGSDKQLYHCFDLSAATDRLPLQIQIDILNQLGFCGNAWAKLLNIDWEYKTKSFRYSVGQPMGAYSSWAMLAITHHTIVKISALQVGISDFRDYGVLGDDVVIYNDKVADQYLINMKLLGVEINLNKSVQSYDFAEFAKKWVGHDCDISPLGPGLILQSIRDKTFISNAIFELLRRNVHSYSSMFDIIRASPKFIKVNMKEIMGGLFASCLRCYTPEQLNDLSKDKARNWLSGVCNNPEMDGSYMIREFFRYRTIKSLKTNISVGNDKISFLLRHCLTSSQVRNKEFQIFDTIFILLSPGFWNYLLSLNKTIVESETNLYLVSQQDLEWWLTYSYSMRWELLSHELMKMAGGSSSPSIDWNKPDEAKNARELAKDLQACFTNLSKTSVEQFRLLPEPR</sequence>
<accession>A0A7D5BNM5</accession>
<evidence type="ECO:0000313" key="5">
    <source>
        <dbReference type="EMBL" id="QKW91256.1"/>
    </source>
</evidence>
<evidence type="ECO:0000256" key="1">
    <source>
        <dbReference type="ARBA" id="ARBA00022484"/>
    </source>
</evidence>
<organism evidence="5">
    <name type="scientific">Botrytis cinerea mitovirus 9</name>
    <dbReference type="NCBI Taxonomy" id="2746653"/>
    <lineage>
        <taxon>Viruses</taxon>
        <taxon>Riboviria</taxon>
        <taxon>Orthornavirae</taxon>
        <taxon>Lenarviricota</taxon>
        <taxon>Howeltoviricetes</taxon>
        <taxon>Cryppavirales</taxon>
        <taxon>Mitoviridae</taxon>
        <taxon>Mitovirus</taxon>
    </lineage>
</organism>
<keyword evidence="4" id="KW-1133">Transmembrane helix</keyword>
<evidence type="ECO:0000256" key="2">
    <source>
        <dbReference type="ARBA" id="ARBA00022679"/>
    </source>
</evidence>
<evidence type="ECO:0000256" key="3">
    <source>
        <dbReference type="ARBA" id="ARBA00022695"/>
    </source>
</evidence>
<evidence type="ECO:0000256" key="4">
    <source>
        <dbReference type="SAM" id="Phobius"/>
    </source>
</evidence>
<keyword evidence="3" id="KW-0548">Nucleotidyltransferase</keyword>
<dbReference type="EMBL" id="MT089704">
    <property type="protein sequence ID" value="QKW91256.1"/>
    <property type="molecule type" value="Genomic_RNA"/>
</dbReference>
<dbReference type="PANTHER" id="PTHR34456:SF13">
    <property type="entry name" value="REVERSE TRANSCRIPTASE DOMAIN-CONTAINING PROTEIN"/>
    <property type="match status" value="1"/>
</dbReference>
<keyword evidence="4" id="KW-0812">Transmembrane</keyword>
<dbReference type="GO" id="GO:0003968">
    <property type="term" value="F:RNA-directed RNA polymerase activity"/>
    <property type="evidence" value="ECO:0007669"/>
    <property type="project" value="UniProtKB-KW"/>
</dbReference>
<dbReference type="Pfam" id="PF05919">
    <property type="entry name" value="Mitovir_RNA_pol"/>
    <property type="match status" value="1"/>
</dbReference>
<feature type="transmembrane region" description="Helical" evidence="4">
    <location>
        <begin position="226"/>
        <end position="249"/>
    </location>
</feature>
<dbReference type="InterPro" id="IPR043502">
    <property type="entry name" value="DNA/RNA_pol_sf"/>
</dbReference>
<reference evidence="5" key="1">
    <citation type="submission" date="2020-02" db="EMBL/GenBank/DDBJ databases">
        <title>Mycovirome of Botrytis cinerea isolates from grapevine.</title>
        <authorList>
            <person name="Ruiz-Padilla A."/>
            <person name="Chiapello M."/>
            <person name="Rodriguez-Romero J."/>
            <person name="Turina M."/>
            <person name="Ayllon M.A."/>
        </authorList>
    </citation>
    <scope>NUCLEOTIDE SEQUENCE</scope>
    <source>
        <strain evidence="5">BCS1_DN2958</strain>
    </source>
</reference>
<reference evidence="5" key="2">
    <citation type="submission" date="2020-02" db="EMBL/GenBank/DDBJ databases">
        <title>Novel mycoviruses discovered in the mycovirome of a necrotrophic fungus.</title>
        <authorList>
            <person name="Ruiz-Padilla A."/>
            <person name="Rodriguez-Romero J."/>
            <person name="Gomez-Cid I."/>
            <person name="Pacifico D."/>
            <person name="Ayllon M.A."/>
        </authorList>
    </citation>
    <scope>NUCLEOTIDE SEQUENCE</scope>
    <source>
        <strain evidence="5">BCS1_DN2958</strain>
    </source>
</reference>
<dbReference type="SUPFAM" id="SSF56672">
    <property type="entry name" value="DNA/RNA polymerases"/>
    <property type="match status" value="1"/>
</dbReference>
<keyword evidence="1 5" id="KW-0696">RNA-directed RNA polymerase</keyword>
<keyword evidence="2" id="KW-0808">Transferase</keyword>
<dbReference type="InterPro" id="IPR008686">
    <property type="entry name" value="RNA_pol_mitovir"/>
</dbReference>
<proteinExistence type="predicted"/>
<protein>
    <submittedName>
        <fullName evidence="5">RNA-dependent RNA polymerase</fullName>
    </submittedName>
</protein>